<feature type="domain" description="Putative ionotropic receptor ligand binding" evidence="9">
    <location>
        <begin position="21"/>
        <end position="208"/>
    </location>
</feature>
<keyword evidence="11" id="KW-1185">Reference proteome</keyword>
<reference evidence="10" key="1">
    <citation type="journal article" date="2021" name="Mol. Ecol. Resour.">
        <title>Phylogenomic analyses of the genus Drosophila reveals genomic signals of climate adaptation.</title>
        <authorList>
            <person name="Li F."/>
            <person name="Rane R.V."/>
            <person name="Luria V."/>
            <person name="Xiong Z."/>
            <person name="Chen J."/>
            <person name="Li Z."/>
            <person name="Catullo R.A."/>
            <person name="Griffin P.C."/>
            <person name="Schiffer M."/>
            <person name="Pearce S."/>
            <person name="Lee S.F."/>
            <person name="McElroy K."/>
            <person name="Stocker A."/>
            <person name="Shirriffs J."/>
            <person name="Cockerell F."/>
            <person name="Coppin C."/>
            <person name="Sgro C.M."/>
            <person name="Karger A."/>
            <person name="Cain J.W."/>
            <person name="Weber J.A."/>
            <person name="Santpere G."/>
            <person name="Kirschner M.W."/>
            <person name="Hoffmann A.A."/>
            <person name="Oakeshott J.G."/>
            <person name="Zhang G."/>
        </authorList>
    </citation>
    <scope>NUCLEOTIDE SEQUENCE</scope>
    <source>
        <strain evidence="10">BGI-SZ-2011g</strain>
    </source>
</reference>
<keyword evidence="6" id="KW-0675">Receptor</keyword>
<organism evidence="10 11">
    <name type="scientific">Drosophila rubida</name>
    <dbReference type="NCBI Taxonomy" id="30044"/>
    <lineage>
        <taxon>Eukaryota</taxon>
        <taxon>Metazoa</taxon>
        <taxon>Ecdysozoa</taxon>
        <taxon>Arthropoda</taxon>
        <taxon>Hexapoda</taxon>
        <taxon>Insecta</taxon>
        <taxon>Pterygota</taxon>
        <taxon>Neoptera</taxon>
        <taxon>Endopterygota</taxon>
        <taxon>Diptera</taxon>
        <taxon>Brachycera</taxon>
        <taxon>Muscomorpha</taxon>
        <taxon>Ephydroidea</taxon>
        <taxon>Drosophilidae</taxon>
        <taxon>Drosophila</taxon>
    </lineage>
</organism>
<gene>
    <name evidence="10" type="ORF">KR093_006041</name>
</gene>
<dbReference type="EMBL" id="JAJJHW010000095">
    <property type="protein sequence ID" value="KAH8387284.1"/>
    <property type="molecule type" value="Genomic_DNA"/>
</dbReference>
<protein>
    <recommendedName>
        <fullName evidence="9">Putative ionotropic receptor ligand binding domain-containing protein</fullName>
    </recommendedName>
</protein>
<keyword evidence="4 8" id="KW-1133">Transmembrane helix</keyword>
<comment type="subcellular location">
    <subcellularLocation>
        <location evidence="1">Cell membrane</location>
        <topology evidence="1">Multi-pass membrane protein</topology>
    </subcellularLocation>
</comment>
<evidence type="ECO:0000256" key="4">
    <source>
        <dbReference type="ARBA" id="ARBA00022989"/>
    </source>
</evidence>
<evidence type="ECO:0000313" key="11">
    <source>
        <dbReference type="Proteomes" id="UP001200034"/>
    </source>
</evidence>
<evidence type="ECO:0000256" key="5">
    <source>
        <dbReference type="ARBA" id="ARBA00023136"/>
    </source>
</evidence>
<dbReference type="Pfam" id="PF24061">
    <property type="entry name" value="LBD_receptor"/>
    <property type="match status" value="1"/>
</dbReference>
<name>A0AAD4PRS5_9MUSC</name>
<evidence type="ECO:0000256" key="6">
    <source>
        <dbReference type="ARBA" id="ARBA00023170"/>
    </source>
</evidence>
<evidence type="ECO:0000256" key="2">
    <source>
        <dbReference type="ARBA" id="ARBA00022475"/>
    </source>
</evidence>
<evidence type="ECO:0000256" key="8">
    <source>
        <dbReference type="SAM" id="Phobius"/>
    </source>
</evidence>
<dbReference type="GO" id="GO:0005886">
    <property type="term" value="C:plasma membrane"/>
    <property type="evidence" value="ECO:0007669"/>
    <property type="project" value="UniProtKB-SubCell"/>
</dbReference>
<feature type="transmembrane region" description="Helical" evidence="8">
    <location>
        <begin position="323"/>
        <end position="351"/>
    </location>
</feature>
<feature type="transmembrane region" description="Helical" evidence="8">
    <location>
        <begin position="517"/>
        <end position="541"/>
    </location>
</feature>
<evidence type="ECO:0000313" key="10">
    <source>
        <dbReference type="EMBL" id="KAH8387284.1"/>
    </source>
</evidence>
<keyword evidence="2" id="KW-1003">Cell membrane</keyword>
<keyword evidence="3 8" id="KW-0812">Transmembrane</keyword>
<evidence type="ECO:0000256" key="7">
    <source>
        <dbReference type="ARBA" id="ARBA00023180"/>
    </source>
</evidence>
<sequence length="548" mass="64236">MNISSLLQFESMHYHGAQTQSMIINRFVANSLRVFIEDFYQRIAPSFMLIISCRRPSPMNFYRNIMQLLYESVDTMILQLVHHNHSQPQRLDGLRLHNLLLVDSLQALLDIEIHTYTTQHDASKYYFIFLQQRDALIPADMLGVFEYCWRHQLINCNVMTQSSRGEVIMHTYFPYEALHCSTVVQRQINRFLGSAWQHGDYFPAKLHNLHQCPLQVLQRAVSPFLGLEERLLQLLARRMNFSIRLVHHNQSVQLWTEQQVLQLLQQRHAHLAIGYLRKRMRHAGNLSAVFPHYSSRLECCLLLSAYNLNSFDILRFPFQPLTWLWQLLYVNWLGFTLLIRAMYSALFYHLLRQQVHQRLPRTLAELGEGSYTAVMNRITALDVREVSSLQALFGNMHTIVIGSELERDVIQQLDARVQQLQQEHPRIFAVLSRQTLLHVAEETHKPGAYYVLPQHVLDQQLAIYLQKDSHLLHQFDELIMAIQAVGLINYWAGQLGSERYFRSTFMLSDRRLRQPDLWAIYVIAGICYALATLVFLAELGLARWRRSN</sequence>
<accession>A0AAD4PRS5</accession>
<dbReference type="InterPro" id="IPR052192">
    <property type="entry name" value="Insect_Ionotropic_Sensory_Rcpt"/>
</dbReference>
<keyword evidence="5 8" id="KW-0472">Membrane</keyword>
<dbReference type="SUPFAM" id="SSF53850">
    <property type="entry name" value="Periplasmic binding protein-like II"/>
    <property type="match status" value="1"/>
</dbReference>
<comment type="caution">
    <text evidence="10">The sequence shown here is derived from an EMBL/GenBank/DDBJ whole genome shotgun (WGS) entry which is preliminary data.</text>
</comment>
<evidence type="ECO:0000256" key="1">
    <source>
        <dbReference type="ARBA" id="ARBA00004651"/>
    </source>
</evidence>
<keyword evidence="7" id="KW-0325">Glycoprotein</keyword>
<dbReference type="Proteomes" id="UP001200034">
    <property type="component" value="Unassembled WGS sequence"/>
</dbReference>
<dbReference type="InterPro" id="IPR056198">
    <property type="entry name" value="LBD_receptor"/>
</dbReference>
<dbReference type="PANTHER" id="PTHR42643">
    <property type="entry name" value="IONOTROPIC RECEPTOR 20A-RELATED"/>
    <property type="match status" value="1"/>
</dbReference>
<evidence type="ECO:0000256" key="3">
    <source>
        <dbReference type="ARBA" id="ARBA00022692"/>
    </source>
</evidence>
<evidence type="ECO:0000259" key="9">
    <source>
        <dbReference type="Pfam" id="PF24061"/>
    </source>
</evidence>
<dbReference type="PANTHER" id="PTHR42643:SF30">
    <property type="entry name" value="IONOTROPIC RECEPTOR 40A-RELATED"/>
    <property type="match status" value="1"/>
</dbReference>
<dbReference type="AlphaFoldDB" id="A0AAD4PRS5"/>
<proteinExistence type="predicted"/>